<dbReference type="EMBL" id="JANBUN010000607">
    <property type="protein sequence ID" value="KAJ2802524.1"/>
    <property type="molecule type" value="Genomic_DNA"/>
</dbReference>
<keyword evidence="2" id="KW-1185">Reference proteome</keyword>
<evidence type="ECO:0000313" key="2">
    <source>
        <dbReference type="Proteomes" id="UP001140087"/>
    </source>
</evidence>
<comment type="caution">
    <text evidence="1">The sequence shown here is derived from an EMBL/GenBank/DDBJ whole genome shotgun (WGS) entry which is preliminary data.</text>
</comment>
<dbReference type="Proteomes" id="UP001140087">
    <property type="component" value="Unassembled WGS sequence"/>
</dbReference>
<protein>
    <submittedName>
        <fullName evidence="1">Elongator complex protein 1</fullName>
    </submittedName>
</protein>
<accession>A0ACC1L863</accession>
<name>A0ACC1L863_9FUNG</name>
<proteinExistence type="predicted"/>
<gene>
    <name evidence="1" type="primary">ELP1_13</name>
    <name evidence="1" type="ORF">H4R21_002388</name>
</gene>
<organism evidence="1 2">
    <name type="scientific">Coemansia helicoidea</name>
    <dbReference type="NCBI Taxonomy" id="1286919"/>
    <lineage>
        <taxon>Eukaryota</taxon>
        <taxon>Fungi</taxon>
        <taxon>Fungi incertae sedis</taxon>
        <taxon>Zoopagomycota</taxon>
        <taxon>Kickxellomycotina</taxon>
        <taxon>Kickxellomycetes</taxon>
        <taxon>Kickxellales</taxon>
        <taxon>Kickxellaceae</taxon>
        <taxon>Coemansia</taxon>
    </lineage>
</organism>
<sequence>MRRRCRCRVNRIDVNIVLDHAPAAFMADLPEFVRQVDDPDLLNLFATALRDGDVIKSMYAGMNGAQSESKCPDQTSAVCRTLHPVLQLLGQQRYMPTMLATLMCPREPTGA</sequence>
<evidence type="ECO:0000313" key="1">
    <source>
        <dbReference type="EMBL" id="KAJ2802524.1"/>
    </source>
</evidence>
<reference evidence="1" key="1">
    <citation type="submission" date="2022-07" db="EMBL/GenBank/DDBJ databases">
        <title>Phylogenomic reconstructions and comparative analyses of Kickxellomycotina fungi.</title>
        <authorList>
            <person name="Reynolds N.K."/>
            <person name="Stajich J.E."/>
            <person name="Barry K."/>
            <person name="Grigoriev I.V."/>
            <person name="Crous P."/>
            <person name="Smith M.E."/>
        </authorList>
    </citation>
    <scope>NUCLEOTIDE SEQUENCE</scope>
    <source>
        <strain evidence="1">BCRC 34780</strain>
    </source>
</reference>